<keyword evidence="1" id="KW-0472">Membrane</keyword>
<keyword evidence="1" id="KW-0812">Transmembrane</keyword>
<feature type="domain" description="DUF1468" evidence="2">
    <location>
        <begin position="7"/>
        <end position="153"/>
    </location>
</feature>
<reference evidence="3" key="1">
    <citation type="submission" date="2020-01" db="EMBL/GenBank/DDBJ databases">
        <authorList>
            <person name="Rat A."/>
        </authorList>
    </citation>
    <scope>NUCLEOTIDE SEQUENCE</scope>
    <source>
        <strain evidence="3">LMG 31231</strain>
    </source>
</reference>
<organism evidence="3 4">
    <name type="scientific">Neoroseomonas soli</name>
    <dbReference type="NCBI Taxonomy" id="1081025"/>
    <lineage>
        <taxon>Bacteria</taxon>
        <taxon>Pseudomonadati</taxon>
        <taxon>Pseudomonadota</taxon>
        <taxon>Alphaproteobacteria</taxon>
        <taxon>Acetobacterales</taxon>
        <taxon>Acetobacteraceae</taxon>
        <taxon>Neoroseomonas</taxon>
    </lineage>
</organism>
<protein>
    <submittedName>
        <fullName evidence="3">Tripartite tricarboxylate transporter TctB family protein</fullName>
    </submittedName>
</protein>
<evidence type="ECO:0000313" key="4">
    <source>
        <dbReference type="Proteomes" id="UP001138751"/>
    </source>
</evidence>
<dbReference type="Proteomes" id="UP001138751">
    <property type="component" value="Unassembled WGS sequence"/>
</dbReference>
<sequence length="161" mass="16879">MHLSDRVTGGFLVLLGVLAFWGGSRLPAVPGQDVGPAVFPMVVGAGLALCGALIAFGVGHSFEDEEVEPIEAHAGLARWLGDRRILAAFVPPALLLFYMLVSETLGFLPTAFVLVLVAALALGASLRLSVGMAVCAPPFVHLVFYKLLRVPLPAGILPAPW</sequence>
<proteinExistence type="predicted"/>
<gene>
    <name evidence="3" type="ORF">GXW76_06880</name>
</gene>
<feature type="transmembrane region" description="Helical" evidence="1">
    <location>
        <begin position="107"/>
        <end position="126"/>
    </location>
</feature>
<keyword evidence="1" id="KW-1133">Transmembrane helix</keyword>
<dbReference type="RefSeq" id="WP_211861270.1">
    <property type="nucleotide sequence ID" value="NZ_JAAEDM010000012.1"/>
</dbReference>
<dbReference type="AlphaFoldDB" id="A0A9X9WUR3"/>
<evidence type="ECO:0000256" key="1">
    <source>
        <dbReference type="SAM" id="Phobius"/>
    </source>
</evidence>
<comment type="caution">
    <text evidence="3">The sequence shown here is derived from an EMBL/GenBank/DDBJ whole genome shotgun (WGS) entry which is preliminary data.</text>
</comment>
<evidence type="ECO:0000259" key="2">
    <source>
        <dbReference type="Pfam" id="PF07331"/>
    </source>
</evidence>
<dbReference type="InterPro" id="IPR009936">
    <property type="entry name" value="DUF1468"/>
</dbReference>
<accession>A0A9X9WUR3</accession>
<keyword evidence="4" id="KW-1185">Reference proteome</keyword>
<dbReference type="EMBL" id="JAAEDM010000012">
    <property type="protein sequence ID" value="MBR0670892.1"/>
    <property type="molecule type" value="Genomic_DNA"/>
</dbReference>
<evidence type="ECO:0000313" key="3">
    <source>
        <dbReference type="EMBL" id="MBR0670892.1"/>
    </source>
</evidence>
<feature type="transmembrane region" description="Helical" evidence="1">
    <location>
        <begin position="38"/>
        <end position="58"/>
    </location>
</feature>
<dbReference type="Pfam" id="PF07331">
    <property type="entry name" value="TctB"/>
    <property type="match status" value="1"/>
</dbReference>
<feature type="transmembrane region" description="Helical" evidence="1">
    <location>
        <begin position="85"/>
        <end position="101"/>
    </location>
</feature>
<reference evidence="3" key="2">
    <citation type="journal article" date="2021" name="Syst. Appl. Microbiol.">
        <title>Roseomonas hellenica sp. nov., isolated from roots of wild-growing Alkanna tinctoria.</title>
        <authorList>
            <person name="Rat A."/>
            <person name="Naranjo H.D."/>
            <person name="Lebbe L."/>
            <person name="Cnockaert M."/>
            <person name="Krigas N."/>
            <person name="Grigoriadou K."/>
            <person name="Maloupa E."/>
            <person name="Willems A."/>
        </authorList>
    </citation>
    <scope>NUCLEOTIDE SEQUENCE</scope>
    <source>
        <strain evidence="3">LMG 31231</strain>
    </source>
</reference>
<name>A0A9X9WUR3_9PROT</name>